<dbReference type="PANTHER" id="PTHR31566">
    <property type="entry name" value="CYTOCHROME C BIOGENESIS PROTEIN CCS1, CHLOROPLASTIC"/>
    <property type="match status" value="1"/>
</dbReference>
<feature type="transmembrane region" description="Helical" evidence="6">
    <location>
        <begin position="12"/>
        <end position="29"/>
    </location>
</feature>
<evidence type="ECO:0000256" key="1">
    <source>
        <dbReference type="ARBA" id="ARBA00004141"/>
    </source>
</evidence>
<evidence type="ECO:0000313" key="19">
    <source>
        <dbReference type="Proteomes" id="UP000441358"/>
    </source>
</evidence>
<dbReference type="EMBL" id="WKMY01000017">
    <property type="protein sequence ID" value="MRY95197.1"/>
    <property type="molecule type" value="Genomic_DNA"/>
</dbReference>
<evidence type="ECO:0000313" key="8">
    <source>
        <dbReference type="EMBL" id="CUN64884.1"/>
    </source>
</evidence>
<feature type="transmembrane region" description="Helical" evidence="6">
    <location>
        <begin position="102"/>
        <end position="121"/>
    </location>
</feature>
<evidence type="ECO:0000313" key="11">
    <source>
        <dbReference type="EMBL" id="MRZ56314.1"/>
    </source>
</evidence>
<evidence type="ECO:0000313" key="21">
    <source>
        <dbReference type="Proteomes" id="UP000461276"/>
    </source>
</evidence>
<feature type="domain" description="ResB-like" evidence="7">
    <location>
        <begin position="294"/>
        <end position="353"/>
    </location>
</feature>
<sequence>MWKQPWGSAEGWAICAGLLITGFGLQLITGPVQAGLFQYPVNVAGGLIFLLVLCIGFVVSRKITVVQWFSGLTASITSLSALLSVVLVMGFVGPGIERITMSWPFVLLFLYFLFVLGFVTLKRIVSFRWRDVPFMLNHAGLFITLLAAILGNGDLRRLRMTVPLENPEWRASDEKNEMIELPLAIELRSFTIDEYPPKLMLIDNTTGKALPEKQPENLLVEETPLAGNLQGWKVEVTRSLPMAACVMGQDTVNFVEFHSEGATTALYVKARNELTGRQKEGWVSCGSYIFPYISLQLDDAVSMVMPEREPRRFASDVMVYTKDKQTKEACIEVNKPLSIAGWKIYQLSYDETKGKWSRMSVFELVRDPWLPIVYTGILMMIAGAIGLFLSAPVKKE</sequence>
<dbReference type="InterPro" id="IPR007816">
    <property type="entry name" value="ResB-like_domain"/>
</dbReference>
<dbReference type="GO" id="GO:0017004">
    <property type="term" value="P:cytochrome complex assembly"/>
    <property type="evidence" value="ECO:0007669"/>
    <property type="project" value="UniProtKB-KW"/>
</dbReference>
<dbReference type="Proteomes" id="UP000195950">
    <property type="component" value="Unassembled WGS sequence"/>
</dbReference>
<evidence type="ECO:0000313" key="14">
    <source>
        <dbReference type="EMBL" id="RHD71576.1"/>
    </source>
</evidence>
<accession>A0A173YLU5</accession>
<dbReference type="EMBL" id="CYYK01000002">
    <property type="protein sequence ID" value="CUN64884.1"/>
    <property type="molecule type" value="Genomic_DNA"/>
</dbReference>
<dbReference type="Proteomes" id="UP000461276">
    <property type="component" value="Unassembled WGS sequence"/>
</dbReference>
<reference evidence="8 15" key="1">
    <citation type="submission" date="2015-09" db="EMBL/GenBank/DDBJ databases">
        <authorList>
            <consortium name="Pathogen Informatics"/>
        </authorList>
    </citation>
    <scope>NUCLEOTIDE SEQUENCE [LARGE SCALE GENOMIC DNA]</scope>
    <source>
        <strain evidence="8 15">2789STDY5608822</strain>
    </source>
</reference>
<evidence type="ECO:0000313" key="9">
    <source>
        <dbReference type="EMBL" id="MRY95197.1"/>
    </source>
</evidence>
<feature type="transmembrane region" description="Helical" evidence="6">
    <location>
        <begin position="41"/>
        <end position="60"/>
    </location>
</feature>
<comment type="caution">
    <text evidence="14">The sequence shown here is derived from an EMBL/GenBank/DDBJ whole genome shotgun (WGS) entry which is preliminary data.</text>
</comment>
<keyword evidence="2 6" id="KW-0812">Transmembrane</keyword>
<protein>
    <submittedName>
        <fullName evidence="8">ResB-like family</fullName>
    </submittedName>
</protein>
<dbReference type="OrthoDB" id="596762at2"/>
<reference evidence="13" key="3">
    <citation type="journal article" date="2018" name="BMC Genomics">
        <title>Whole genome sequencing and function prediction of 133 gut anaerobes isolated from chicken caecum in pure cultures.</title>
        <authorList>
            <person name="Medvecky M."/>
            <person name="Cejkova D."/>
            <person name="Polansky O."/>
            <person name="Karasova D."/>
            <person name="Kubasova T."/>
            <person name="Cizek A."/>
            <person name="Rychlik I."/>
        </authorList>
    </citation>
    <scope>NUCLEOTIDE SEQUENCE</scope>
    <source>
        <strain evidence="13">An199</strain>
    </source>
</reference>
<evidence type="ECO:0000313" key="20">
    <source>
        <dbReference type="Proteomes" id="UP000441609"/>
    </source>
</evidence>
<evidence type="ECO:0000313" key="16">
    <source>
        <dbReference type="Proteomes" id="UP000195950"/>
    </source>
</evidence>
<dbReference type="Proteomes" id="UP000432516">
    <property type="component" value="Unassembled WGS sequence"/>
</dbReference>
<dbReference type="RefSeq" id="WP_005855314.1">
    <property type="nucleotide sequence ID" value="NZ_BQOC01000002.1"/>
</dbReference>
<dbReference type="EMBL" id="WKNE01000015">
    <property type="protein sequence ID" value="MRZ56314.1"/>
    <property type="molecule type" value="Genomic_DNA"/>
</dbReference>
<evidence type="ECO:0000256" key="2">
    <source>
        <dbReference type="ARBA" id="ARBA00022692"/>
    </source>
</evidence>
<reference evidence="16" key="2">
    <citation type="submission" date="2017-04" db="EMBL/GenBank/DDBJ databases">
        <title>Function of individual gut microbiota members based on whole genome sequencing of pure cultures obtained from chicken caecum.</title>
        <authorList>
            <person name="Medvecky M."/>
            <person name="Cejkova D."/>
            <person name="Polansky O."/>
            <person name="Karasova D."/>
            <person name="Kubasova T."/>
            <person name="Cizek A."/>
            <person name="Rychlik I."/>
        </authorList>
    </citation>
    <scope>NUCLEOTIDE SEQUENCE [LARGE SCALE GENOMIC DNA]</scope>
    <source>
        <strain evidence="16">An199</strain>
    </source>
</reference>
<dbReference type="EMBL" id="QSJN01000016">
    <property type="protein sequence ID" value="RHD71576.1"/>
    <property type="molecule type" value="Genomic_DNA"/>
</dbReference>
<dbReference type="GO" id="GO:0016020">
    <property type="term" value="C:membrane"/>
    <property type="evidence" value="ECO:0007669"/>
    <property type="project" value="UniProtKB-SubCell"/>
</dbReference>
<proteinExistence type="predicted"/>
<dbReference type="EMBL" id="WKMO01000019">
    <property type="protein sequence ID" value="MSB75196.1"/>
    <property type="molecule type" value="Genomic_DNA"/>
</dbReference>
<dbReference type="EMBL" id="NFJX01000015">
    <property type="protein sequence ID" value="OUP16499.1"/>
    <property type="molecule type" value="Genomic_DNA"/>
</dbReference>
<keyword evidence="3" id="KW-0201">Cytochrome c-type biogenesis</keyword>
<evidence type="ECO:0000313" key="18">
    <source>
        <dbReference type="Proteomes" id="UP000432516"/>
    </source>
</evidence>
<dbReference type="Proteomes" id="UP000284660">
    <property type="component" value="Unassembled WGS sequence"/>
</dbReference>
<feature type="transmembrane region" description="Helical" evidence="6">
    <location>
        <begin position="72"/>
        <end position="96"/>
    </location>
</feature>
<feature type="transmembrane region" description="Helical" evidence="6">
    <location>
        <begin position="133"/>
        <end position="151"/>
    </location>
</feature>
<organism evidence="14 17">
    <name type="scientific">Parabacteroides distasonis</name>
    <dbReference type="NCBI Taxonomy" id="823"/>
    <lineage>
        <taxon>Bacteria</taxon>
        <taxon>Pseudomonadati</taxon>
        <taxon>Bacteroidota</taxon>
        <taxon>Bacteroidia</taxon>
        <taxon>Bacteroidales</taxon>
        <taxon>Tannerellaceae</taxon>
        <taxon>Parabacteroides</taxon>
    </lineage>
</organism>
<name>A0A173YLU5_PARDI</name>
<evidence type="ECO:0000313" key="17">
    <source>
        <dbReference type="Proteomes" id="UP000284660"/>
    </source>
</evidence>
<dbReference type="EMBL" id="WKMC01000012">
    <property type="protein sequence ID" value="MRZ51543.1"/>
    <property type="molecule type" value="Genomic_DNA"/>
</dbReference>
<evidence type="ECO:0000313" key="12">
    <source>
        <dbReference type="EMBL" id="MSB75196.1"/>
    </source>
</evidence>
<evidence type="ECO:0000313" key="13">
    <source>
        <dbReference type="EMBL" id="OUP16499.1"/>
    </source>
</evidence>
<keyword evidence="4 6" id="KW-1133">Transmembrane helix</keyword>
<evidence type="ECO:0000256" key="4">
    <source>
        <dbReference type="ARBA" id="ARBA00022989"/>
    </source>
</evidence>
<evidence type="ECO:0000313" key="15">
    <source>
        <dbReference type="Proteomes" id="UP000095455"/>
    </source>
</evidence>
<dbReference type="Proteomes" id="UP000441609">
    <property type="component" value="Unassembled WGS sequence"/>
</dbReference>
<evidence type="ECO:0000256" key="5">
    <source>
        <dbReference type="ARBA" id="ARBA00023136"/>
    </source>
</evidence>
<gene>
    <name evidence="13" type="ORF">B5F32_15030</name>
    <name evidence="14" type="ORF">DW782_19090</name>
    <name evidence="8" type="ORF">ERS852380_00776</name>
    <name evidence="10" type="ORF">GKD66_15180</name>
    <name evidence="9" type="ORF">GKD67_18565</name>
    <name evidence="11" type="ORF">GKD68_16525</name>
    <name evidence="12" type="ORF">GKD70_18195</name>
</gene>
<dbReference type="PANTHER" id="PTHR31566:SF5">
    <property type="entry name" value="RESB-LIKE DOMAIN-CONTAINING PROTEIN"/>
    <property type="match status" value="1"/>
</dbReference>
<dbReference type="AlphaFoldDB" id="A0A173YLU5"/>
<evidence type="ECO:0000313" key="10">
    <source>
        <dbReference type="EMBL" id="MRZ51543.1"/>
    </source>
</evidence>
<reference evidence="18 19" key="5">
    <citation type="journal article" date="2019" name="Nat. Med.">
        <title>A library of human gut bacterial isolates paired with longitudinal multiomics data enables mechanistic microbiome research.</title>
        <authorList>
            <person name="Poyet M."/>
            <person name="Groussin M."/>
            <person name="Gibbons S.M."/>
            <person name="Avila-Pacheco J."/>
            <person name="Jiang X."/>
            <person name="Kearney S.M."/>
            <person name="Perrotta A.R."/>
            <person name="Berdy B."/>
            <person name="Zhao S."/>
            <person name="Lieberman T.D."/>
            <person name="Swanson P.K."/>
            <person name="Smith M."/>
            <person name="Roesemann S."/>
            <person name="Alexander J.E."/>
            <person name="Rich S.A."/>
            <person name="Livny J."/>
            <person name="Vlamakis H."/>
            <person name="Clish C."/>
            <person name="Bullock K."/>
            <person name="Deik A."/>
            <person name="Scott J."/>
            <person name="Pierce K.A."/>
            <person name="Xavier R.J."/>
            <person name="Alm E.J."/>
        </authorList>
    </citation>
    <scope>NUCLEOTIDE SEQUENCE [LARGE SCALE GENOMIC DNA]</scope>
    <source>
        <strain evidence="11 18">BIOML-A2</strain>
        <strain evidence="12 20">BIOML-A20</strain>
        <strain evidence="10 19">BIOML-A32</strain>
        <strain evidence="9 21">BIOML-A9</strain>
    </source>
</reference>
<dbReference type="InterPro" id="IPR023494">
    <property type="entry name" value="Cyt_c_bgen_Ccs1/CcsB/ResB"/>
</dbReference>
<evidence type="ECO:0000259" key="7">
    <source>
        <dbReference type="Pfam" id="PF05140"/>
    </source>
</evidence>
<comment type="subcellular location">
    <subcellularLocation>
        <location evidence="1">Membrane</location>
        <topology evidence="1">Multi-pass membrane protein</topology>
    </subcellularLocation>
</comment>
<feature type="transmembrane region" description="Helical" evidence="6">
    <location>
        <begin position="369"/>
        <end position="391"/>
    </location>
</feature>
<dbReference type="Pfam" id="PF05140">
    <property type="entry name" value="ResB"/>
    <property type="match status" value="1"/>
</dbReference>
<keyword evidence="5 6" id="KW-0472">Membrane</keyword>
<evidence type="ECO:0000256" key="3">
    <source>
        <dbReference type="ARBA" id="ARBA00022748"/>
    </source>
</evidence>
<evidence type="ECO:0000256" key="6">
    <source>
        <dbReference type="SAM" id="Phobius"/>
    </source>
</evidence>
<dbReference type="Proteomes" id="UP000441358">
    <property type="component" value="Unassembled WGS sequence"/>
</dbReference>
<dbReference type="Proteomes" id="UP000095455">
    <property type="component" value="Unassembled WGS sequence"/>
</dbReference>
<reference evidence="14 17" key="4">
    <citation type="submission" date="2018-08" db="EMBL/GenBank/DDBJ databases">
        <title>A genome reference for cultivated species of the human gut microbiota.</title>
        <authorList>
            <person name="Zou Y."/>
            <person name="Xue W."/>
            <person name="Luo G."/>
        </authorList>
    </citation>
    <scope>NUCLEOTIDE SEQUENCE [LARGE SCALE GENOMIC DNA]</scope>
    <source>
        <strain evidence="14 17">AM30-4</strain>
    </source>
</reference>